<feature type="transmembrane region" description="Helical" evidence="2">
    <location>
        <begin position="313"/>
        <end position="330"/>
    </location>
</feature>
<proteinExistence type="predicted"/>
<sequence length="360" mass="39855">MSETCSVATTLLLVLALSQLTEEDNTTNSSVNTSTNDSNISFTTTSSPKATSTSPTPSFTPNLTTSTEYLNSTVNSTHTPTLTTTLPTSTTSTHSFQNTTITEYSTTYNLCNTTETVSSNSTESITATSSCNTANTTFDNTTISTAIQTTTTEIVIKAVWTTVHGKESENVTLHVNSTFQNCTRTVWNHPYNITIHKMRKENKPHTLCEASSGHSVKHNHHKLCLQCTPKNLTLFDLMVNHSGKYIAECDDGQNHAQQGFILTVNATHITNYTRVCQPDKDTVTTRPISTHLFNQNYSYQGHYPGASANSHRGAMAVGLFLMACVLLFFARRVYKKKYRPLRDDVSESEFVVRYTPEHED</sequence>
<organism evidence="3 5">
    <name type="scientific">Panine betaherpesvirus 2</name>
    <name type="common">Chimpanzee cytomegalovirus</name>
    <dbReference type="NCBI Taxonomy" id="188763"/>
    <lineage>
        <taxon>Viruses</taxon>
        <taxon>Duplodnaviria</taxon>
        <taxon>Heunggongvirae</taxon>
        <taxon>Peploviricota</taxon>
        <taxon>Herviviricetes</taxon>
        <taxon>Herpesvirales</taxon>
        <taxon>Orthoherpesviridae</taxon>
        <taxon>Betaherpesvirinae</taxon>
        <taxon>Cytomegalovirus</taxon>
        <taxon>Cytomegalovirus paninebeta2</taxon>
    </lineage>
</organism>
<keyword evidence="2" id="KW-0472">Membrane</keyword>
<dbReference type="EMBL" id="MZ151943">
    <property type="protein sequence ID" value="QXV67754.1"/>
    <property type="molecule type" value="Genomic_DNA"/>
</dbReference>
<evidence type="ECO:0000313" key="4">
    <source>
        <dbReference type="EMBL" id="QXV67754.1"/>
    </source>
</evidence>
<dbReference type="OrthoDB" id="38212at10239"/>
<reference evidence="3 5" key="1">
    <citation type="journal article" date="2003" name="J. Gen. Virol.">
        <title>The human cytomegalovirus genome revisited: comparison with the chimpanzee cytomegalovirus genome.</title>
        <authorList>
            <person name="Davison A.J."/>
            <person name="Dolan A."/>
            <person name="Akter P."/>
            <person name="Addison C."/>
            <person name="Dargan D.J."/>
            <person name="Alcendor D.J."/>
            <person name="McGeoch D.J."/>
            <person name="Hayward G.S."/>
        </authorList>
    </citation>
    <scope>NUCLEOTIDE SEQUENCE [LARGE SCALE GENOMIC DNA]</scope>
    <source>
        <strain evidence="3">Heberling</strain>
    </source>
</reference>
<dbReference type="KEGG" id="vg:935557"/>
<protein>
    <submittedName>
        <fullName evidence="3">Membrane protein RL12</fullName>
    </submittedName>
</protein>
<evidence type="ECO:0000256" key="1">
    <source>
        <dbReference type="SAM" id="MobiDB-lite"/>
    </source>
</evidence>
<evidence type="ECO:0000256" key="2">
    <source>
        <dbReference type="SAM" id="Phobius"/>
    </source>
</evidence>
<reference evidence="4" key="2">
    <citation type="submission" date="2021-05" db="EMBL/GenBank/DDBJ databases">
        <title>Cloning and multi-omic analysis of chimpanzee cytomegalovirus: a resource for comparative functional genomics.</title>
        <authorList>
            <person name="Phan Q.V."/>
        </authorList>
    </citation>
    <scope>NUCLEOTIDE SEQUENCE</scope>
    <source>
        <strain evidence="4">Heberling</strain>
    </source>
</reference>
<name>Q8QS85_9BETA</name>
<dbReference type="EMBL" id="AF480884">
    <property type="protein sequence ID" value="AAM00652.1"/>
    <property type="molecule type" value="Genomic_DNA"/>
</dbReference>
<keyword evidence="5" id="KW-1185">Reference proteome</keyword>
<dbReference type="GeneID" id="935557"/>
<feature type="compositionally biased region" description="Low complexity" evidence="1">
    <location>
        <begin position="26"/>
        <end position="67"/>
    </location>
</feature>
<keyword evidence="2" id="KW-1133">Transmembrane helix</keyword>
<gene>
    <name evidence="3" type="primary">RL12</name>
    <name evidence="3" type="ORF">CCMVgp004</name>
</gene>
<feature type="compositionally biased region" description="Low complexity" evidence="1">
    <location>
        <begin position="76"/>
        <end position="95"/>
    </location>
</feature>
<accession>Q8QS85</accession>
<feature type="region of interest" description="Disordered" evidence="1">
    <location>
        <begin position="22"/>
        <end position="95"/>
    </location>
</feature>
<keyword evidence="2" id="KW-0812">Transmembrane</keyword>
<dbReference type="Proteomes" id="UP000099188">
    <property type="component" value="Segment"/>
</dbReference>
<dbReference type="RefSeq" id="NP_612646.1">
    <property type="nucleotide sequence ID" value="NC_003521.1"/>
</dbReference>
<evidence type="ECO:0000313" key="5">
    <source>
        <dbReference type="Proteomes" id="UP000099188"/>
    </source>
</evidence>
<evidence type="ECO:0000313" key="3">
    <source>
        <dbReference type="EMBL" id="AAM00652.1"/>
    </source>
</evidence>